<sequence>MSAVASPAHILLTGGSGFIGSAVLSNLLSKGYTVRAAVRTLDKSMSLQTTFKSYADAGKLTFVIIPDMTVPDAFDSALQGIDGVIHCASPMPPTDTQLDPERVTGPAISITTGILSSAAKNPSIKRVVITSSVMTLYEPKKGRYVYSEADWFDTAPKLLQDQGVNATGGIKYIASKVLAERAAWEWVERKRPSFQLVTVLPPWVWGKSVTANPEHIRPEASSFHLLQAISRANAGTMDAKEYLFPTQFADVLDVAEGHIKALSVPAAAGERFTLRGGFITWQDALDIINAKPIAGLVVPKGVVGSGKGVEMEQPFSAAKSTRVLGMTYRPIADTVRDTVVQAVELGWSIEDTSKGPVW</sequence>
<comment type="similarity">
    <text evidence="2">Belongs to the NAD(P)-dependent epimerase/dehydratase family. Dihydroflavonol-4-reductase subfamily.</text>
</comment>
<dbReference type="InterPro" id="IPR050425">
    <property type="entry name" value="NAD(P)_dehydrat-like"/>
</dbReference>
<keyword evidence="1" id="KW-0560">Oxidoreductase</keyword>
<organism evidence="4 5">
    <name type="scientific">Serendipita vermifera MAFF 305830</name>
    <dbReference type="NCBI Taxonomy" id="933852"/>
    <lineage>
        <taxon>Eukaryota</taxon>
        <taxon>Fungi</taxon>
        <taxon>Dikarya</taxon>
        <taxon>Basidiomycota</taxon>
        <taxon>Agaricomycotina</taxon>
        <taxon>Agaricomycetes</taxon>
        <taxon>Sebacinales</taxon>
        <taxon>Serendipitaceae</taxon>
        <taxon>Serendipita</taxon>
    </lineage>
</organism>
<dbReference type="OrthoDB" id="2735536at2759"/>
<dbReference type="PANTHER" id="PTHR10366">
    <property type="entry name" value="NAD DEPENDENT EPIMERASE/DEHYDRATASE"/>
    <property type="match status" value="1"/>
</dbReference>
<gene>
    <name evidence="4" type="ORF">M408DRAFT_14893</name>
</gene>
<feature type="domain" description="NAD-dependent epimerase/dehydratase" evidence="3">
    <location>
        <begin position="10"/>
        <end position="268"/>
    </location>
</feature>
<evidence type="ECO:0000259" key="3">
    <source>
        <dbReference type="Pfam" id="PF01370"/>
    </source>
</evidence>
<dbReference type="Pfam" id="PF01370">
    <property type="entry name" value="Epimerase"/>
    <property type="match status" value="1"/>
</dbReference>
<dbReference type="SUPFAM" id="SSF51735">
    <property type="entry name" value="NAD(P)-binding Rossmann-fold domains"/>
    <property type="match status" value="1"/>
</dbReference>
<name>A0A0C3BI30_SERVB</name>
<evidence type="ECO:0000313" key="4">
    <source>
        <dbReference type="EMBL" id="KIM31774.1"/>
    </source>
</evidence>
<dbReference type="InterPro" id="IPR001509">
    <property type="entry name" value="Epimerase_deHydtase"/>
</dbReference>
<dbReference type="AlphaFoldDB" id="A0A0C3BI30"/>
<accession>A0A0C3BI30</accession>
<dbReference type="Proteomes" id="UP000054097">
    <property type="component" value="Unassembled WGS sequence"/>
</dbReference>
<dbReference type="STRING" id="933852.A0A0C3BI30"/>
<evidence type="ECO:0000256" key="2">
    <source>
        <dbReference type="ARBA" id="ARBA00023445"/>
    </source>
</evidence>
<reference evidence="5" key="2">
    <citation type="submission" date="2015-01" db="EMBL/GenBank/DDBJ databases">
        <title>Evolutionary Origins and Diversification of the Mycorrhizal Mutualists.</title>
        <authorList>
            <consortium name="DOE Joint Genome Institute"/>
            <consortium name="Mycorrhizal Genomics Consortium"/>
            <person name="Kohler A."/>
            <person name="Kuo A."/>
            <person name="Nagy L.G."/>
            <person name="Floudas D."/>
            <person name="Copeland A."/>
            <person name="Barry K.W."/>
            <person name="Cichocki N."/>
            <person name="Veneault-Fourrey C."/>
            <person name="LaButti K."/>
            <person name="Lindquist E.A."/>
            <person name="Lipzen A."/>
            <person name="Lundell T."/>
            <person name="Morin E."/>
            <person name="Murat C."/>
            <person name="Riley R."/>
            <person name="Ohm R."/>
            <person name="Sun H."/>
            <person name="Tunlid A."/>
            <person name="Henrissat B."/>
            <person name="Grigoriev I.V."/>
            <person name="Hibbett D.S."/>
            <person name="Martin F."/>
        </authorList>
    </citation>
    <scope>NUCLEOTIDE SEQUENCE [LARGE SCALE GENOMIC DNA]</scope>
    <source>
        <strain evidence="5">MAFF 305830</strain>
    </source>
</reference>
<evidence type="ECO:0000313" key="5">
    <source>
        <dbReference type="Proteomes" id="UP000054097"/>
    </source>
</evidence>
<dbReference type="EMBL" id="KN824281">
    <property type="protein sequence ID" value="KIM31774.1"/>
    <property type="molecule type" value="Genomic_DNA"/>
</dbReference>
<dbReference type="Gene3D" id="3.40.50.720">
    <property type="entry name" value="NAD(P)-binding Rossmann-like Domain"/>
    <property type="match status" value="1"/>
</dbReference>
<protein>
    <recommendedName>
        <fullName evidence="3">NAD-dependent epimerase/dehydratase domain-containing protein</fullName>
    </recommendedName>
</protein>
<keyword evidence="5" id="KW-1185">Reference proteome</keyword>
<proteinExistence type="inferred from homology"/>
<dbReference type="PANTHER" id="PTHR10366:SF564">
    <property type="entry name" value="STEROL-4-ALPHA-CARBOXYLATE 3-DEHYDROGENASE, DECARBOXYLATING"/>
    <property type="match status" value="1"/>
</dbReference>
<reference evidence="4 5" key="1">
    <citation type="submission" date="2014-04" db="EMBL/GenBank/DDBJ databases">
        <authorList>
            <consortium name="DOE Joint Genome Institute"/>
            <person name="Kuo A."/>
            <person name="Zuccaro A."/>
            <person name="Kohler A."/>
            <person name="Nagy L.G."/>
            <person name="Floudas D."/>
            <person name="Copeland A."/>
            <person name="Barry K.W."/>
            <person name="Cichocki N."/>
            <person name="Veneault-Fourrey C."/>
            <person name="LaButti K."/>
            <person name="Lindquist E.A."/>
            <person name="Lipzen A."/>
            <person name="Lundell T."/>
            <person name="Morin E."/>
            <person name="Murat C."/>
            <person name="Sun H."/>
            <person name="Tunlid A."/>
            <person name="Henrissat B."/>
            <person name="Grigoriev I.V."/>
            <person name="Hibbett D.S."/>
            <person name="Martin F."/>
            <person name="Nordberg H.P."/>
            <person name="Cantor M.N."/>
            <person name="Hua S.X."/>
        </authorList>
    </citation>
    <scope>NUCLEOTIDE SEQUENCE [LARGE SCALE GENOMIC DNA]</scope>
    <source>
        <strain evidence="4 5">MAFF 305830</strain>
    </source>
</reference>
<dbReference type="GO" id="GO:0016616">
    <property type="term" value="F:oxidoreductase activity, acting on the CH-OH group of donors, NAD or NADP as acceptor"/>
    <property type="evidence" value="ECO:0007669"/>
    <property type="project" value="TreeGrafter"/>
</dbReference>
<dbReference type="HOGENOM" id="CLU_007383_9_2_1"/>
<dbReference type="InterPro" id="IPR036291">
    <property type="entry name" value="NAD(P)-bd_dom_sf"/>
</dbReference>
<evidence type="ECO:0000256" key="1">
    <source>
        <dbReference type="ARBA" id="ARBA00023002"/>
    </source>
</evidence>